<proteinExistence type="predicted"/>
<dbReference type="EMBL" id="JAQQWP010000010">
    <property type="protein sequence ID" value="KAK8097141.1"/>
    <property type="molecule type" value="Genomic_DNA"/>
</dbReference>
<feature type="chain" id="PRO_5043934391" evidence="1">
    <location>
        <begin position="18"/>
        <end position="209"/>
    </location>
</feature>
<gene>
    <name evidence="2" type="ORF">PG999_013085</name>
</gene>
<keyword evidence="3" id="KW-1185">Reference proteome</keyword>
<keyword evidence="1" id="KW-0732">Signal</keyword>
<name>A0AAW0QJR0_9PEZI</name>
<evidence type="ECO:0000313" key="3">
    <source>
        <dbReference type="Proteomes" id="UP001392437"/>
    </source>
</evidence>
<comment type="caution">
    <text evidence="2">The sequence shown here is derived from an EMBL/GenBank/DDBJ whole genome shotgun (WGS) entry which is preliminary data.</text>
</comment>
<evidence type="ECO:0000256" key="1">
    <source>
        <dbReference type="SAM" id="SignalP"/>
    </source>
</evidence>
<protein>
    <submittedName>
        <fullName evidence="2">Uncharacterized protein</fullName>
    </submittedName>
</protein>
<feature type="signal peptide" evidence="1">
    <location>
        <begin position="1"/>
        <end position="17"/>
    </location>
</feature>
<organism evidence="2 3">
    <name type="scientific">Apiospora kogelbergensis</name>
    <dbReference type="NCBI Taxonomy" id="1337665"/>
    <lineage>
        <taxon>Eukaryota</taxon>
        <taxon>Fungi</taxon>
        <taxon>Dikarya</taxon>
        <taxon>Ascomycota</taxon>
        <taxon>Pezizomycotina</taxon>
        <taxon>Sordariomycetes</taxon>
        <taxon>Xylariomycetidae</taxon>
        <taxon>Amphisphaeriales</taxon>
        <taxon>Apiosporaceae</taxon>
        <taxon>Apiospora</taxon>
    </lineage>
</organism>
<accession>A0AAW0QJR0</accession>
<reference evidence="2 3" key="1">
    <citation type="submission" date="2023-01" db="EMBL/GenBank/DDBJ databases">
        <title>Analysis of 21 Apiospora genomes using comparative genomics revels a genus with tremendous synthesis potential of carbohydrate active enzymes and secondary metabolites.</title>
        <authorList>
            <person name="Sorensen T."/>
        </authorList>
    </citation>
    <scope>NUCLEOTIDE SEQUENCE [LARGE SCALE GENOMIC DNA]</scope>
    <source>
        <strain evidence="2 3">CBS 117206</strain>
    </source>
</reference>
<sequence length="209" mass="22626">MQFTFAASLLLAGLAVASPIERRDGGAPVTAVDQILQIAPKSKTCDGSADCRTAEQAAPFLIQAFQDHKVYNAAQIAGILSLMAFESVEFKYKHNVSPGRPGQGTANMQMYPNNIKYAAAIPDLKSKAAAFTENSPDDQKNELLALVTDDKYNFGSGAWYFATQCDKSVQDSLASASDDGFAAYMKCVGVTVTDERKAYWQRAKKAFNL</sequence>
<dbReference type="AlphaFoldDB" id="A0AAW0QJR0"/>
<evidence type="ECO:0000313" key="2">
    <source>
        <dbReference type="EMBL" id="KAK8097141.1"/>
    </source>
</evidence>
<dbReference type="Proteomes" id="UP001392437">
    <property type="component" value="Unassembled WGS sequence"/>
</dbReference>